<accession>A0A1J4SCW5</accession>
<dbReference type="Proteomes" id="UP000182278">
    <property type="component" value="Unassembled WGS sequence"/>
</dbReference>
<evidence type="ECO:0000313" key="1">
    <source>
        <dbReference type="EMBL" id="OIN96508.1"/>
    </source>
</evidence>
<protein>
    <submittedName>
        <fullName evidence="1">Uncharacterized protein</fullName>
    </submittedName>
</protein>
<evidence type="ECO:0000313" key="2">
    <source>
        <dbReference type="Proteomes" id="UP000182278"/>
    </source>
</evidence>
<dbReference type="EMBL" id="MNUO01000093">
    <property type="protein sequence ID" value="OIN96508.1"/>
    <property type="molecule type" value="Genomic_DNA"/>
</dbReference>
<gene>
    <name evidence="1" type="ORF">AUJ66_06000</name>
</gene>
<reference evidence="1 2" key="1">
    <citation type="journal article" date="2016" name="Environ. Microbiol.">
        <title>Genomic resolution of a cold subsurface aquifer community provides metabolic insights for novel microbes adapted to high CO concentrations.</title>
        <authorList>
            <person name="Probst A.J."/>
            <person name="Castelle C.J."/>
            <person name="Singh A."/>
            <person name="Brown C.T."/>
            <person name="Anantharaman K."/>
            <person name="Sharon I."/>
            <person name="Hug L.A."/>
            <person name="Burstein D."/>
            <person name="Emerson J.B."/>
            <person name="Thomas B.C."/>
            <person name="Banfield J.F."/>
        </authorList>
    </citation>
    <scope>NUCLEOTIDE SEQUENCE [LARGE SCALE GENOMIC DNA]</scope>
    <source>
        <strain evidence="1">CG1_02_38_46</strain>
    </source>
</reference>
<organism evidence="1 2">
    <name type="scientific">Candidatus Desantisbacteria bacterium CG1_02_38_46</name>
    <dbReference type="NCBI Taxonomy" id="1817893"/>
    <lineage>
        <taxon>Bacteria</taxon>
        <taxon>Candidatus Desantisiibacteriota</taxon>
    </lineage>
</organism>
<dbReference type="AlphaFoldDB" id="A0A1J4SCW5"/>
<comment type="caution">
    <text evidence="1">The sequence shown here is derived from an EMBL/GenBank/DDBJ whole genome shotgun (WGS) entry which is preliminary data.</text>
</comment>
<name>A0A1J4SCW5_9BACT</name>
<sequence length="99" mass="12514">MYCRKTLKRIKRTQDKERILLYWDVANKIWEYLEMSEKNGFFLNNYYKHFIRDLKISKETTKRLLRLRKTVKERTNLDVTKSWAYYTRRYYRLRAMKGE</sequence>
<proteinExistence type="predicted"/>
<dbReference type="STRING" id="1817893.AUJ66_06000"/>